<feature type="domain" description="Major facilitator superfamily (MFS) profile" evidence="7">
    <location>
        <begin position="103"/>
        <end position="591"/>
    </location>
</feature>
<dbReference type="GeneID" id="95976226"/>
<accession>A0ABR3P7P6</accession>
<dbReference type="PROSITE" id="PS50850">
    <property type="entry name" value="MFS"/>
    <property type="match status" value="1"/>
</dbReference>
<dbReference type="SUPFAM" id="SSF103473">
    <property type="entry name" value="MFS general substrate transporter"/>
    <property type="match status" value="1"/>
</dbReference>
<evidence type="ECO:0000256" key="1">
    <source>
        <dbReference type="ARBA" id="ARBA00004141"/>
    </source>
</evidence>
<feature type="transmembrane region" description="Helical" evidence="6">
    <location>
        <begin position="403"/>
        <end position="424"/>
    </location>
</feature>
<dbReference type="Gene3D" id="1.20.1250.20">
    <property type="entry name" value="MFS general substrate transporter like domains"/>
    <property type="match status" value="1"/>
</dbReference>
<feature type="transmembrane region" description="Helical" evidence="6">
    <location>
        <begin position="224"/>
        <end position="244"/>
    </location>
</feature>
<evidence type="ECO:0000313" key="8">
    <source>
        <dbReference type="EMBL" id="KAL1302086.1"/>
    </source>
</evidence>
<comment type="caution">
    <text evidence="8">The sequence shown here is derived from an EMBL/GenBank/DDBJ whole genome shotgun (WGS) entry which is preliminary data.</text>
</comment>
<comment type="subcellular location">
    <subcellularLocation>
        <location evidence="1">Membrane</location>
        <topology evidence="1">Multi-pass membrane protein</topology>
    </subcellularLocation>
</comment>
<feature type="transmembrane region" description="Helical" evidence="6">
    <location>
        <begin position="430"/>
        <end position="451"/>
    </location>
</feature>
<feature type="transmembrane region" description="Helical" evidence="6">
    <location>
        <begin position="256"/>
        <end position="276"/>
    </location>
</feature>
<evidence type="ECO:0000256" key="2">
    <source>
        <dbReference type="ARBA" id="ARBA00022692"/>
    </source>
</evidence>
<name>A0ABR3P7P6_9PEZI</name>
<dbReference type="Proteomes" id="UP001562354">
    <property type="component" value="Unassembled WGS sequence"/>
</dbReference>
<proteinExistence type="predicted"/>
<feature type="transmembrane region" description="Helical" evidence="6">
    <location>
        <begin position="100"/>
        <end position="126"/>
    </location>
</feature>
<dbReference type="InterPro" id="IPR020846">
    <property type="entry name" value="MFS_dom"/>
</dbReference>
<dbReference type="InterPro" id="IPR011701">
    <property type="entry name" value="MFS"/>
</dbReference>
<evidence type="ECO:0000256" key="5">
    <source>
        <dbReference type="SAM" id="MobiDB-lite"/>
    </source>
</evidence>
<gene>
    <name evidence="8" type="ORF">AAFC00_002524</name>
</gene>
<feature type="compositionally biased region" description="Polar residues" evidence="5">
    <location>
        <begin position="51"/>
        <end position="64"/>
    </location>
</feature>
<dbReference type="Pfam" id="PF07690">
    <property type="entry name" value="MFS_1"/>
    <property type="match status" value="1"/>
</dbReference>
<keyword evidence="3 6" id="KW-1133">Transmembrane helix</keyword>
<feature type="transmembrane region" description="Helical" evidence="6">
    <location>
        <begin position="198"/>
        <end position="218"/>
    </location>
</feature>
<dbReference type="EMBL" id="JBFMKM010000012">
    <property type="protein sequence ID" value="KAL1302086.1"/>
    <property type="molecule type" value="Genomic_DNA"/>
</dbReference>
<feature type="compositionally biased region" description="Low complexity" evidence="5">
    <location>
        <begin position="12"/>
        <end position="26"/>
    </location>
</feature>
<feature type="transmembrane region" description="Helical" evidence="6">
    <location>
        <begin position="296"/>
        <end position="317"/>
    </location>
</feature>
<keyword evidence="4 6" id="KW-0472">Membrane</keyword>
<sequence>MGLLGRLEALKANSSKASTRSASQASSDRDDVHAPVSADQKYQEAGVTLQPVLTTSDGHSQIQPDYTDEKGVGIVKPSEAIEEEKHEEEDDTDYPTSWKLGLITIALCLSVFCMALDNTIIATAIPKITDQFKAINDVGWYGSAYLLTTCAFQLFFGKLYTFLNLKWVYVTALFIFELGSFICGIAPNSTALILGRAVAGLGSAGIFSGAILIVANTVPLSKRPIYTGLIGGMYGLASVAGPLMGGAFTDHVSWRWCFYINLPFGLVTGIFIVFFFHPTQRARAMSAGWKAKLEQFDIYGTLIFLPMIVCLLLALQWGGSKYPWSSGRIIALFVVFGVLCIIFVGVQIWKGENATVPPRVLKQRSVAASAWFGACLGAAFFVFVYYLPIWFQAIKGVSATKSGIMSLPLILGLVIVSLIGGGLITAFGYYTPFIITSSILMCIGAGLLTTLQTNTGHAKWIGYQALFGFGVGFGMQNTLIAVQTVLPKADVPIGTAIVMFSQTLGGALFISVAQNIFTNRLLTNLKAVVPGLDSSIVLATGATNLKTVIAQEYLPGVQTAYNEAITQCFYVAVALACLSSIGAGFMEWKSVKGKKIEMAVA</sequence>
<keyword evidence="9" id="KW-1185">Reference proteome</keyword>
<evidence type="ECO:0000256" key="3">
    <source>
        <dbReference type="ARBA" id="ARBA00022989"/>
    </source>
</evidence>
<dbReference type="Gene3D" id="1.20.1720.10">
    <property type="entry name" value="Multidrug resistance protein D"/>
    <property type="match status" value="1"/>
</dbReference>
<protein>
    <recommendedName>
        <fullName evidence="7">Major facilitator superfamily (MFS) profile domain-containing protein</fullName>
    </recommendedName>
</protein>
<evidence type="ECO:0000259" key="7">
    <source>
        <dbReference type="PROSITE" id="PS50850"/>
    </source>
</evidence>
<reference evidence="8 9" key="1">
    <citation type="submission" date="2024-07" db="EMBL/GenBank/DDBJ databases">
        <title>Draft sequence of the Neodothiora populina.</title>
        <authorList>
            <person name="Drown D.D."/>
            <person name="Schuette U.S."/>
            <person name="Buechlein A.B."/>
            <person name="Rusch D.R."/>
            <person name="Winton L.W."/>
            <person name="Adams G.A."/>
        </authorList>
    </citation>
    <scope>NUCLEOTIDE SEQUENCE [LARGE SCALE GENOMIC DNA]</scope>
    <source>
        <strain evidence="8 9">CPC 39397</strain>
    </source>
</reference>
<evidence type="ECO:0000256" key="6">
    <source>
        <dbReference type="SAM" id="Phobius"/>
    </source>
</evidence>
<dbReference type="PANTHER" id="PTHR23501:SF199">
    <property type="entry name" value="MFS EFFLUX TRANSPORTER INPD-RELATED"/>
    <property type="match status" value="1"/>
</dbReference>
<feature type="transmembrane region" description="Helical" evidence="6">
    <location>
        <begin position="167"/>
        <end position="186"/>
    </location>
</feature>
<feature type="transmembrane region" description="Helical" evidence="6">
    <location>
        <begin position="329"/>
        <end position="349"/>
    </location>
</feature>
<dbReference type="CDD" id="cd17502">
    <property type="entry name" value="MFS_Azr1_MDR_like"/>
    <property type="match status" value="1"/>
</dbReference>
<dbReference type="PRINTS" id="PR01036">
    <property type="entry name" value="TCRTETB"/>
</dbReference>
<feature type="transmembrane region" description="Helical" evidence="6">
    <location>
        <begin position="492"/>
        <end position="513"/>
    </location>
</feature>
<feature type="transmembrane region" description="Helical" evidence="6">
    <location>
        <begin position="369"/>
        <end position="391"/>
    </location>
</feature>
<dbReference type="PANTHER" id="PTHR23501">
    <property type="entry name" value="MAJOR FACILITATOR SUPERFAMILY"/>
    <property type="match status" value="1"/>
</dbReference>
<feature type="region of interest" description="Disordered" evidence="5">
    <location>
        <begin position="12"/>
        <end position="69"/>
    </location>
</feature>
<feature type="transmembrane region" description="Helical" evidence="6">
    <location>
        <begin position="138"/>
        <end position="155"/>
    </location>
</feature>
<dbReference type="InterPro" id="IPR036259">
    <property type="entry name" value="MFS_trans_sf"/>
</dbReference>
<organism evidence="8 9">
    <name type="scientific">Neodothiora populina</name>
    <dbReference type="NCBI Taxonomy" id="2781224"/>
    <lineage>
        <taxon>Eukaryota</taxon>
        <taxon>Fungi</taxon>
        <taxon>Dikarya</taxon>
        <taxon>Ascomycota</taxon>
        <taxon>Pezizomycotina</taxon>
        <taxon>Dothideomycetes</taxon>
        <taxon>Dothideomycetidae</taxon>
        <taxon>Dothideales</taxon>
        <taxon>Dothioraceae</taxon>
        <taxon>Neodothiora</taxon>
    </lineage>
</organism>
<dbReference type="RefSeq" id="XP_069198362.1">
    <property type="nucleotide sequence ID" value="XM_069341853.1"/>
</dbReference>
<evidence type="ECO:0000313" key="9">
    <source>
        <dbReference type="Proteomes" id="UP001562354"/>
    </source>
</evidence>
<feature type="transmembrane region" description="Helical" evidence="6">
    <location>
        <begin position="564"/>
        <end position="586"/>
    </location>
</feature>
<feature type="transmembrane region" description="Helical" evidence="6">
    <location>
        <begin position="463"/>
        <end position="486"/>
    </location>
</feature>
<keyword evidence="2 6" id="KW-0812">Transmembrane</keyword>
<evidence type="ECO:0000256" key="4">
    <source>
        <dbReference type="ARBA" id="ARBA00023136"/>
    </source>
</evidence>